<reference evidence="3 5" key="1">
    <citation type="submission" date="2020-06" db="EMBL/GenBank/DDBJ databases">
        <title>Description of novel acetic acid bacteria.</title>
        <authorList>
            <person name="Sombolestani A."/>
        </authorList>
    </citation>
    <scope>NUCLEOTIDE SEQUENCE [LARGE SCALE GENOMIC DNA]</scope>
    <source>
        <strain evidence="3 5">LMG 26838</strain>
    </source>
</reference>
<name>A0A839UWP4_9PROT</name>
<protein>
    <submittedName>
        <fullName evidence="2">Uncharacterized protein</fullName>
    </submittedName>
</protein>
<evidence type="ECO:0000313" key="3">
    <source>
        <dbReference type="EMBL" id="NVN30805.1"/>
    </source>
</evidence>
<gene>
    <name evidence="2" type="ORF">FHR90_002042</name>
    <name evidence="3" type="ORF">HUK83_10735</name>
</gene>
<feature type="region of interest" description="Disordered" evidence="1">
    <location>
        <begin position="56"/>
        <end position="75"/>
    </location>
</feature>
<dbReference type="AlphaFoldDB" id="A0A839UWP4"/>
<dbReference type="EMBL" id="JABXXQ010000221">
    <property type="protein sequence ID" value="NVN30805.1"/>
    <property type="molecule type" value="Genomic_DNA"/>
</dbReference>
<evidence type="ECO:0000313" key="2">
    <source>
        <dbReference type="EMBL" id="MBB3174206.1"/>
    </source>
</evidence>
<dbReference type="RefSeq" id="WP_176624638.1">
    <property type="nucleotide sequence ID" value="NZ_JABXXQ010000221.1"/>
</dbReference>
<comment type="caution">
    <text evidence="2">The sequence shown here is derived from an EMBL/GenBank/DDBJ whole genome shotgun (WGS) entry which is preliminary data.</text>
</comment>
<dbReference type="Proteomes" id="UP000557688">
    <property type="component" value="Unassembled WGS sequence"/>
</dbReference>
<dbReference type="EMBL" id="JACHXV010000006">
    <property type="protein sequence ID" value="MBB3174206.1"/>
    <property type="molecule type" value="Genomic_DNA"/>
</dbReference>
<dbReference type="Proteomes" id="UP000565205">
    <property type="component" value="Unassembled WGS sequence"/>
</dbReference>
<evidence type="ECO:0000313" key="4">
    <source>
        <dbReference type="Proteomes" id="UP000557688"/>
    </source>
</evidence>
<evidence type="ECO:0000256" key="1">
    <source>
        <dbReference type="SAM" id="MobiDB-lite"/>
    </source>
</evidence>
<organism evidence="2 4">
    <name type="scientific">Endobacter medicaginis</name>
    <dbReference type="NCBI Taxonomy" id="1181271"/>
    <lineage>
        <taxon>Bacteria</taxon>
        <taxon>Pseudomonadati</taxon>
        <taxon>Pseudomonadota</taxon>
        <taxon>Alphaproteobacteria</taxon>
        <taxon>Acetobacterales</taxon>
        <taxon>Acetobacteraceae</taxon>
        <taxon>Endobacter</taxon>
    </lineage>
</organism>
<sequence length="75" mass="8298">MTALKLLAAAGLLGFDLYALWLGLHPRVAPVWRAYYITHAIDVDAFVAELRRTHPVQDSPADMPPLRAYGRPGGR</sequence>
<accession>A0A839UWP4</accession>
<keyword evidence="4" id="KW-1185">Reference proteome</keyword>
<evidence type="ECO:0000313" key="5">
    <source>
        <dbReference type="Proteomes" id="UP000565205"/>
    </source>
</evidence>
<reference evidence="2 4" key="2">
    <citation type="submission" date="2020-08" db="EMBL/GenBank/DDBJ databases">
        <title>Genomic Encyclopedia of Type Strains, Phase III (KMG-III): the genomes of soil and plant-associated and newly described type strains.</title>
        <authorList>
            <person name="Whitman W."/>
        </authorList>
    </citation>
    <scope>NUCLEOTIDE SEQUENCE [LARGE SCALE GENOMIC DNA]</scope>
    <source>
        <strain evidence="2 4">CECT 8088</strain>
    </source>
</reference>
<proteinExistence type="predicted"/>